<evidence type="ECO:0000313" key="3">
    <source>
        <dbReference type="Proteomes" id="UP000001064"/>
    </source>
</evidence>
<sequence length="288" mass="32104">MSTPTKIFSTEELEVKWDKFSKTFQFYNEPTTLPVSMLLMGNIGLTHPNNKIKSIVEVACGAGASTELALFLKKNETKFLACDLSQEMLALARDRLGMKQNEDEIKSKNFTLKQGDAEHLPIEDSSVDRYFANYCLHLVNDPDQMLRDSYRVLEKGGIAAFSVWGRSQNSNQFAIVGIVAKELGIQLADSGARTPYHLGDTTKLRKMALDAGFQRVQAGYTFFNQIISNGVDYANIFLSTPDAKVTLERIGAEKEAILRSKVAEYVDNLISNGEMIGLDIAYIVCFKD</sequence>
<dbReference type="Pfam" id="PF08241">
    <property type="entry name" value="Methyltransf_11"/>
    <property type="match status" value="1"/>
</dbReference>
<proteinExistence type="predicted"/>
<dbReference type="OMA" id="FRTAKGW"/>
<dbReference type="KEGG" id="dpp:DICPUDRAFT_38457"/>
<evidence type="ECO:0000313" key="2">
    <source>
        <dbReference type="EMBL" id="EGC32397.1"/>
    </source>
</evidence>
<dbReference type="OrthoDB" id="284858at2759"/>
<dbReference type="CDD" id="cd02440">
    <property type="entry name" value="AdoMet_MTases"/>
    <property type="match status" value="1"/>
</dbReference>
<dbReference type="GeneID" id="10509007"/>
<dbReference type="SUPFAM" id="SSF53335">
    <property type="entry name" value="S-adenosyl-L-methionine-dependent methyltransferases"/>
    <property type="match status" value="1"/>
</dbReference>
<dbReference type="RefSeq" id="XP_003291083.1">
    <property type="nucleotide sequence ID" value="XM_003291035.1"/>
</dbReference>
<dbReference type="STRING" id="5786.F0ZUI2"/>
<keyword evidence="3" id="KW-1185">Reference proteome</keyword>
<dbReference type="GO" id="GO:0008168">
    <property type="term" value="F:methyltransferase activity"/>
    <property type="evidence" value="ECO:0000318"/>
    <property type="project" value="GO_Central"/>
</dbReference>
<name>F0ZUI2_DICPU</name>
<organism evidence="2 3">
    <name type="scientific">Dictyostelium purpureum</name>
    <name type="common">Slime mold</name>
    <dbReference type="NCBI Taxonomy" id="5786"/>
    <lineage>
        <taxon>Eukaryota</taxon>
        <taxon>Amoebozoa</taxon>
        <taxon>Evosea</taxon>
        <taxon>Eumycetozoa</taxon>
        <taxon>Dictyostelia</taxon>
        <taxon>Dictyosteliales</taxon>
        <taxon>Dictyosteliaceae</taxon>
        <taxon>Dictyostelium</taxon>
    </lineage>
</organism>
<dbReference type="Gene3D" id="3.40.50.150">
    <property type="entry name" value="Vaccinia Virus protein VP39"/>
    <property type="match status" value="1"/>
</dbReference>
<dbReference type="InParanoid" id="F0ZUI2"/>
<accession>F0ZUI2</accession>
<dbReference type="VEuPathDB" id="AmoebaDB:DICPUDRAFT_38457"/>
<dbReference type="InterPro" id="IPR029063">
    <property type="entry name" value="SAM-dependent_MTases_sf"/>
</dbReference>
<reference evidence="3" key="1">
    <citation type="journal article" date="2011" name="Genome Biol.">
        <title>Comparative genomics of the social amoebae Dictyostelium discoideum and Dictyostelium purpureum.</title>
        <authorList>
            <consortium name="US DOE Joint Genome Institute (JGI-PGF)"/>
            <person name="Sucgang R."/>
            <person name="Kuo A."/>
            <person name="Tian X."/>
            <person name="Salerno W."/>
            <person name="Parikh A."/>
            <person name="Feasley C.L."/>
            <person name="Dalin E."/>
            <person name="Tu H."/>
            <person name="Huang E."/>
            <person name="Barry K."/>
            <person name="Lindquist E."/>
            <person name="Shapiro H."/>
            <person name="Bruce D."/>
            <person name="Schmutz J."/>
            <person name="Salamov A."/>
            <person name="Fey P."/>
            <person name="Gaudet P."/>
            <person name="Anjard C."/>
            <person name="Babu M.M."/>
            <person name="Basu S."/>
            <person name="Bushmanova Y."/>
            <person name="van der Wel H."/>
            <person name="Katoh-Kurasawa M."/>
            <person name="Dinh C."/>
            <person name="Coutinho P.M."/>
            <person name="Saito T."/>
            <person name="Elias M."/>
            <person name="Schaap P."/>
            <person name="Kay R.R."/>
            <person name="Henrissat B."/>
            <person name="Eichinger L."/>
            <person name="Rivero F."/>
            <person name="Putnam N.H."/>
            <person name="West C.M."/>
            <person name="Loomis W.F."/>
            <person name="Chisholm R.L."/>
            <person name="Shaulsky G."/>
            <person name="Strassmann J.E."/>
            <person name="Queller D.C."/>
            <person name="Kuspa A."/>
            <person name="Grigoriev I.V."/>
        </authorList>
    </citation>
    <scope>NUCLEOTIDE SEQUENCE [LARGE SCALE GENOMIC DNA]</scope>
    <source>
        <strain evidence="3">QSDP1</strain>
    </source>
</reference>
<dbReference type="PANTHER" id="PTHR43591:SF24">
    <property type="entry name" value="2-METHOXY-6-POLYPRENYL-1,4-BENZOQUINOL METHYLASE, MITOCHONDRIAL"/>
    <property type="match status" value="1"/>
</dbReference>
<dbReference type="Proteomes" id="UP000001064">
    <property type="component" value="Unassembled WGS sequence"/>
</dbReference>
<dbReference type="InterPro" id="IPR013216">
    <property type="entry name" value="Methyltransf_11"/>
</dbReference>
<dbReference type="GO" id="GO:0008757">
    <property type="term" value="F:S-adenosylmethionine-dependent methyltransferase activity"/>
    <property type="evidence" value="ECO:0007669"/>
    <property type="project" value="InterPro"/>
</dbReference>
<dbReference type="EMBL" id="GL871195">
    <property type="protein sequence ID" value="EGC32397.1"/>
    <property type="molecule type" value="Genomic_DNA"/>
</dbReference>
<dbReference type="AlphaFoldDB" id="F0ZUI2"/>
<feature type="domain" description="Methyltransferase type 11" evidence="1">
    <location>
        <begin position="57"/>
        <end position="161"/>
    </location>
</feature>
<dbReference type="PANTHER" id="PTHR43591">
    <property type="entry name" value="METHYLTRANSFERASE"/>
    <property type="match status" value="1"/>
</dbReference>
<protein>
    <recommendedName>
        <fullName evidence="1">Methyltransferase type 11 domain-containing protein</fullName>
    </recommendedName>
</protein>
<dbReference type="eggNOG" id="ENOG502S919">
    <property type="taxonomic scope" value="Eukaryota"/>
</dbReference>
<gene>
    <name evidence="2" type="ORF">DICPUDRAFT_38457</name>
</gene>
<dbReference type="FunFam" id="3.40.50.150:FF:000788">
    <property type="entry name" value="Uncharacterized protein"/>
    <property type="match status" value="1"/>
</dbReference>
<evidence type="ECO:0000259" key="1">
    <source>
        <dbReference type="Pfam" id="PF08241"/>
    </source>
</evidence>